<sequence>MKTLPLSIAALSILGLSACGQQAAPANKGEATAGAGMANMTMPAGPKQAQSTGIVTAIDKAGRKITLDHQPIPAVGWPAMTMAFAAKPAILNEVRVGDHVAFDVTVTGSAGEVTALRKQ</sequence>
<feature type="signal peptide" evidence="2">
    <location>
        <begin position="1"/>
        <end position="23"/>
    </location>
</feature>
<dbReference type="Proteomes" id="UP000298714">
    <property type="component" value="Chromosome"/>
</dbReference>
<evidence type="ECO:0000256" key="2">
    <source>
        <dbReference type="SAM" id="SignalP"/>
    </source>
</evidence>
<evidence type="ECO:0000313" key="4">
    <source>
        <dbReference type="Proteomes" id="UP000298714"/>
    </source>
</evidence>
<accession>A0A4D7C8A8</accession>
<dbReference type="RefSeq" id="WP_246047989.1">
    <property type="nucleotide sequence ID" value="NZ_CP039704.1"/>
</dbReference>
<evidence type="ECO:0000256" key="1">
    <source>
        <dbReference type="SAM" id="MobiDB-lite"/>
    </source>
</evidence>
<dbReference type="InterPro" id="IPR021647">
    <property type="entry name" value="CusF_Ec"/>
</dbReference>
<evidence type="ECO:0000313" key="3">
    <source>
        <dbReference type="EMBL" id="QCI78827.1"/>
    </source>
</evidence>
<feature type="compositionally biased region" description="Low complexity" evidence="1">
    <location>
        <begin position="31"/>
        <end position="46"/>
    </location>
</feature>
<dbReference type="AlphaFoldDB" id="A0A4D7C8A8"/>
<dbReference type="KEGG" id="hgn:E6W36_01990"/>
<protein>
    <submittedName>
        <fullName evidence="3">Copper-binding protein</fullName>
    </submittedName>
</protein>
<keyword evidence="4" id="KW-1185">Reference proteome</keyword>
<feature type="region of interest" description="Disordered" evidence="1">
    <location>
        <begin position="25"/>
        <end position="48"/>
    </location>
</feature>
<name>A0A4D7C8A8_9SPHN</name>
<keyword evidence="2" id="KW-0732">Signal</keyword>
<dbReference type="PROSITE" id="PS51257">
    <property type="entry name" value="PROKAR_LIPOPROTEIN"/>
    <property type="match status" value="1"/>
</dbReference>
<dbReference type="Gene3D" id="2.40.50.320">
    <property type="entry name" value="Copper binding periplasmic protein CusF"/>
    <property type="match status" value="1"/>
</dbReference>
<gene>
    <name evidence="3" type="ORF">E6W36_01990</name>
</gene>
<organism evidence="3 4">
    <name type="scientific">Hankyongella ginsenosidimutans</name>
    <dbReference type="NCBI Taxonomy" id="1763828"/>
    <lineage>
        <taxon>Bacteria</taxon>
        <taxon>Pseudomonadati</taxon>
        <taxon>Pseudomonadota</taxon>
        <taxon>Alphaproteobacteria</taxon>
        <taxon>Sphingomonadales</taxon>
        <taxon>Sphingomonadaceae</taxon>
        <taxon>Hankyongella</taxon>
    </lineage>
</organism>
<dbReference type="Pfam" id="PF11604">
    <property type="entry name" value="CusF_Ec"/>
    <property type="match status" value="1"/>
</dbReference>
<feature type="chain" id="PRO_5020422499" evidence="2">
    <location>
        <begin position="24"/>
        <end position="119"/>
    </location>
</feature>
<dbReference type="EMBL" id="CP039704">
    <property type="protein sequence ID" value="QCI78827.1"/>
    <property type="molecule type" value="Genomic_DNA"/>
</dbReference>
<reference evidence="4" key="1">
    <citation type="submission" date="2019-04" db="EMBL/GenBank/DDBJ databases">
        <title>Complete genome sequence of Sphingomonas sp. W1-2-3.</title>
        <authorList>
            <person name="Im W.T."/>
        </authorList>
    </citation>
    <scope>NUCLEOTIDE SEQUENCE [LARGE SCALE GENOMIC DNA]</scope>
    <source>
        <strain evidence="4">W1-2-3</strain>
    </source>
</reference>
<proteinExistence type="predicted"/>
<dbReference type="InterPro" id="IPR042230">
    <property type="entry name" value="CusF_sf"/>
</dbReference>